<dbReference type="Proteomes" id="UP000334019">
    <property type="component" value="Chromosome"/>
</dbReference>
<protein>
    <submittedName>
        <fullName evidence="2">Uncharacterized protein</fullName>
    </submittedName>
</protein>
<proteinExistence type="predicted"/>
<reference evidence="2 3" key="1">
    <citation type="submission" date="2019-11" db="EMBL/GenBank/DDBJ databases">
        <authorList>
            <person name="He Y."/>
        </authorList>
    </citation>
    <scope>NUCLEOTIDE SEQUENCE [LARGE SCALE GENOMIC DNA]</scope>
    <source>
        <strain evidence="2 3">SCSIO 58843</strain>
    </source>
</reference>
<evidence type="ECO:0000313" key="3">
    <source>
        <dbReference type="Proteomes" id="UP000334019"/>
    </source>
</evidence>
<dbReference type="AlphaFoldDB" id="A0A5Q2RKK8"/>
<keyword evidence="3" id="KW-1185">Reference proteome</keyword>
<evidence type="ECO:0000256" key="1">
    <source>
        <dbReference type="SAM" id="MobiDB-lite"/>
    </source>
</evidence>
<feature type="region of interest" description="Disordered" evidence="1">
    <location>
        <begin position="1"/>
        <end position="25"/>
    </location>
</feature>
<feature type="compositionally biased region" description="Low complexity" evidence="1">
    <location>
        <begin position="1"/>
        <end position="18"/>
    </location>
</feature>
<name>A0A5Q2RKK8_9ACTN</name>
<dbReference type="KEGG" id="atq:GH723_08360"/>
<dbReference type="EMBL" id="CP045851">
    <property type="protein sequence ID" value="QGG95111.1"/>
    <property type="molecule type" value="Genomic_DNA"/>
</dbReference>
<organism evidence="2 3">
    <name type="scientific">Actinomarinicola tropica</name>
    <dbReference type="NCBI Taxonomy" id="2789776"/>
    <lineage>
        <taxon>Bacteria</taxon>
        <taxon>Bacillati</taxon>
        <taxon>Actinomycetota</taxon>
        <taxon>Acidimicrobiia</taxon>
        <taxon>Acidimicrobiales</taxon>
        <taxon>Iamiaceae</taxon>
        <taxon>Actinomarinicola</taxon>
    </lineage>
</organism>
<dbReference type="RefSeq" id="WP_153759219.1">
    <property type="nucleotide sequence ID" value="NZ_CP045851.1"/>
</dbReference>
<sequence length="58" mass="6371">MQPTTPDTTRPTDTAPAACRDPRGTYPDCPLCGSVEGWLPEHAHFRCRACGFRDSCCD</sequence>
<gene>
    <name evidence="2" type="ORF">GH723_08360</name>
</gene>
<evidence type="ECO:0000313" key="2">
    <source>
        <dbReference type="EMBL" id="QGG95111.1"/>
    </source>
</evidence>
<accession>A0A5Q2RKK8</accession>